<evidence type="ECO:0000313" key="9">
    <source>
        <dbReference type="EMBL" id="KAK0466136.1"/>
    </source>
</evidence>
<dbReference type="InterPro" id="IPR003210">
    <property type="entry name" value="Signal_recog_particle_SRP14"/>
</dbReference>
<dbReference type="GO" id="GO:0030942">
    <property type="term" value="F:endoplasmic reticulum signal peptide binding"/>
    <property type="evidence" value="ECO:0007669"/>
    <property type="project" value="UniProtKB-UniRule"/>
</dbReference>
<dbReference type="Gene3D" id="3.30.720.10">
    <property type="entry name" value="Signal recognition particle alu RNA binding heterodimer, srp9/1"/>
    <property type="match status" value="1"/>
</dbReference>
<dbReference type="AlphaFoldDB" id="A0AA39T5L9"/>
<proteinExistence type="inferred from homology"/>
<comment type="caution">
    <text evidence="9">The sequence shown here is derived from an EMBL/GenBank/DDBJ whole genome shotgun (WGS) entry which is preliminary data.</text>
</comment>
<comment type="subcellular location">
    <subcellularLocation>
        <location evidence="1 7">Cytoplasm</location>
    </subcellularLocation>
</comment>
<keyword evidence="5 7" id="KW-0733">Signal recognition particle</keyword>
<evidence type="ECO:0000256" key="7">
    <source>
        <dbReference type="RuleBase" id="RU368100"/>
    </source>
</evidence>
<feature type="non-terminal residue" evidence="9">
    <location>
        <position position="113"/>
    </location>
</feature>
<dbReference type="GeneID" id="85355040"/>
<evidence type="ECO:0000256" key="5">
    <source>
        <dbReference type="ARBA" id="ARBA00023135"/>
    </source>
</evidence>
<keyword evidence="3 7" id="KW-0963">Cytoplasm</keyword>
<dbReference type="GO" id="GO:0005786">
    <property type="term" value="C:signal recognition particle, endoplasmic reticulum targeting"/>
    <property type="evidence" value="ECO:0007669"/>
    <property type="project" value="UniProtKB-UniRule"/>
</dbReference>
<dbReference type="GO" id="GO:0006614">
    <property type="term" value="P:SRP-dependent cotranslational protein targeting to membrane"/>
    <property type="evidence" value="ECO:0007669"/>
    <property type="project" value="UniProtKB-UniRule"/>
</dbReference>
<evidence type="ECO:0000313" key="10">
    <source>
        <dbReference type="Proteomes" id="UP001175211"/>
    </source>
</evidence>
<name>A0AA39T5L9_ARMTA</name>
<dbReference type="RefSeq" id="XP_060336963.1">
    <property type="nucleotide sequence ID" value="XM_060471492.1"/>
</dbReference>
<dbReference type="Proteomes" id="UP001175211">
    <property type="component" value="Unassembled WGS sequence"/>
</dbReference>
<dbReference type="InterPro" id="IPR009018">
    <property type="entry name" value="Signal_recog_particle_SRP9/14"/>
</dbReference>
<dbReference type="GO" id="GO:0008312">
    <property type="term" value="F:7S RNA binding"/>
    <property type="evidence" value="ECO:0007669"/>
    <property type="project" value="UniProtKB-UniRule"/>
</dbReference>
<protein>
    <recommendedName>
        <fullName evidence="7">Signal recognition particle subunit SRP14</fullName>
    </recommendedName>
    <alternativeName>
        <fullName evidence="7">Signal recognition particle 14 kDa protein</fullName>
    </alternativeName>
</protein>
<evidence type="ECO:0000256" key="2">
    <source>
        <dbReference type="ARBA" id="ARBA00010349"/>
    </source>
</evidence>
<keyword evidence="10" id="KW-1185">Reference proteome</keyword>
<evidence type="ECO:0000256" key="6">
    <source>
        <dbReference type="ARBA" id="ARBA00023274"/>
    </source>
</evidence>
<dbReference type="EMBL" id="JAUEPS010000004">
    <property type="protein sequence ID" value="KAK0466136.1"/>
    <property type="molecule type" value="Genomic_DNA"/>
</dbReference>
<dbReference type="Pfam" id="PF02290">
    <property type="entry name" value="SRP14"/>
    <property type="match status" value="1"/>
</dbReference>
<reference evidence="9" key="1">
    <citation type="submission" date="2023-06" db="EMBL/GenBank/DDBJ databases">
        <authorList>
            <consortium name="Lawrence Berkeley National Laboratory"/>
            <person name="Ahrendt S."/>
            <person name="Sahu N."/>
            <person name="Indic B."/>
            <person name="Wong-Bajracharya J."/>
            <person name="Merenyi Z."/>
            <person name="Ke H.-M."/>
            <person name="Monk M."/>
            <person name="Kocsube S."/>
            <person name="Drula E."/>
            <person name="Lipzen A."/>
            <person name="Balint B."/>
            <person name="Henrissat B."/>
            <person name="Andreopoulos B."/>
            <person name="Martin F.M."/>
            <person name="Harder C.B."/>
            <person name="Rigling D."/>
            <person name="Ford K.L."/>
            <person name="Foster G.D."/>
            <person name="Pangilinan J."/>
            <person name="Papanicolaou A."/>
            <person name="Barry K."/>
            <person name="LaButti K."/>
            <person name="Viragh M."/>
            <person name="Koriabine M."/>
            <person name="Yan M."/>
            <person name="Riley R."/>
            <person name="Champramary S."/>
            <person name="Plett K.L."/>
            <person name="Tsai I.J."/>
            <person name="Slot J."/>
            <person name="Sipos G."/>
            <person name="Plett J."/>
            <person name="Nagy L.G."/>
            <person name="Grigoriev I.V."/>
        </authorList>
    </citation>
    <scope>NUCLEOTIDE SEQUENCE</scope>
    <source>
        <strain evidence="9">CCBAS 213</strain>
    </source>
</reference>
<feature type="region of interest" description="Disordered" evidence="8">
    <location>
        <begin position="44"/>
        <end position="113"/>
    </location>
</feature>
<comment type="similarity">
    <text evidence="2 7">Belongs to the SRP14 family.</text>
</comment>
<comment type="subunit">
    <text evidence="7">Component of a fungal signal recognition particle (SRP) complex that consists of a 7SL RNA molecule (scR1) and at least six protein subunits: SRP72, SRP68, SRP54, SEC65, SRP21 and SRP14.</text>
</comment>
<accession>A0AA39T5L9</accession>
<organism evidence="9 10">
    <name type="scientific">Armillaria tabescens</name>
    <name type="common">Ringless honey mushroom</name>
    <name type="synonym">Agaricus tabescens</name>
    <dbReference type="NCBI Taxonomy" id="1929756"/>
    <lineage>
        <taxon>Eukaryota</taxon>
        <taxon>Fungi</taxon>
        <taxon>Dikarya</taxon>
        <taxon>Basidiomycota</taxon>
        <taxon>Agaricomycotina</taxon>
        <taxon>Agaricomycetes</taxon>
        <taxon>Agaricomycetidae</taxon>
        <taxon>Agaricales</taxon>
        <taxon>Marasmiineae</taxon>
        <taxon>Physalacriaceae</taxon>
        <taxon>Desarmillaria</taxon>
    </lineage>
</organism>
<evidence type="ECO:0000256" key="3">
    <source>
        <dbReference type="ARBA" id="ARBA00022490"/>
    </source>
</evidence>
<dbReference type="SUPFAM" id="SSF54762">
    <property type="entry name" value="Signal recognition particle alu RNA binding heterodimer, SRP9/14"/>
    <property type="match status" value="1"/>
</dbReference>
<dbReference type="PANTHER" id="PTHR12013">
    <property type="entry name" value="SIGNAL RECOGNITION PARTICLE 14 KD PROTEIN"/>
    <property type="match status" value="1"/>
</dbReference>
<feature type="compositionally biased region" description="Basic and acidic residues" evidence="8">
    <location>
        <begin position="102"/>
        <end position="113"/>
    </location>
</feature>
<gene>
    <name evidence="9" type="ORF">EV420DRAFT_1510029</name>
</gene>
<comment type="function">
    <text evidence="7">Component of the signal recognition particle (SRP) complex, a ribonucleoprotein complex that mediates the cotranslational targeting of secretory and membrane proteins to the endoplasmic reticulum (ER).</text>
</comment>
<evidence type="ECO:0000256" key="1">
    <source>
        <dbReference type="ARBA" id="ARBA00004496"/>
    </source>
</evidence>
<feature type="compositionally biased region" description="Basic residues" evidence="8">
    <location>
        <begin position="45"/>
        <end position="54"/>
    </location>
</feature>
<keyword evidence="4 7" id="KW-0694">RNA-binding</keyword>
<keyword evidence="6 7" id="KW-0687">Ribonucleoprotein</keyword>
<feature type="compositionally biased region" description="Basic residues" evidence="8">
    <location>
        <begin position="78"/>
        <end position="91"/>
    </location>
</feature>
<evidence type="ECO:0000256" key="8">
    <source>
        <dbReference type="SAM" id="MobiDB-lite"/>
    </source>
</evidence>
<sequence>VREYPCLVRLSDGGKFKFSTRVSSGDLHKFHSAYGSLLKASMTTLRKRDKKREKQRAEEAARRKKKLSEPIVVEGKKRGNGRRKRQRKMKAAIKQQTSIQKLQEREEAKAKAS</sequence>
<evidence type="ECO:0000256" key="4">
    <source>
        <dbReference type="ARBA" id="ARBA00022884"/>
    </source>
</evidence>